<feature type="domain" description="DUF3048" evidence="4">
    <location>
        <begin position="232"/>
        <end position="333"/>
    </location>
</feature>
<evidence type="ECO:0000259" key="4">
    <source>
        <dbReference type="Pfam" id="PF17479"/>
    </source>
</evidence>
<dbReference type="SUPFAM" id="SSF159774">
    <property type="entry name" value="YerB-like"/>
    <property type="match status" value="1"/>
</dbReference>
<dbReference type="InterPro" id="IPR021416">
    <property type="entry name" value="DUF3048_N"/>
</dbReference>
<dbReference type="EMBL" id="RDBE01000006">
    <property type="protein sequence ID" value="RLV49810.1"/>
    <property type="molecule type" value="Genomic_DNA"/>
</dbReference>
<accession>A0A3L8P385</accession>
<evidence type="ECO:0000256" key="2">
    <source>
        <dbReference type="SAM" id="SignalP"/>
    </source>
</evidence>
<dbReference type="AlphaFoldDB" id="A0A3L8P385"/>
<evidence type="ECO:0000259" key="3">
    <source>
        <dbReference type="Pfam" id="PF11258"/>
    </source>
</evidence>
<feature type="chain" id="PRO_5018242874" evidence="2">
    <location>
        <begin position="35"/>
        <end position="348"/>
    </location>
</feature>
<name>A0A3L8P385_9ACTN</name>
<keyword evidence="2" id="KW-0732">Signal</keyword>
<keyword evidence="6" id="KW-1185">Reference proteome</keyword>
<evidence type="ECO:0000313" key="5">
    <source>
        <dbReference type="EMBL" id="RLV49810.1"/>
    </source>
</evidence>
<feature type="compositionally biased region" description="Low complexity" evidence="1">
    <location>
        <begin position="36"/>
        <end position="55"/>
    </location>
</feature>
<comment type="caution">
    <text evidence="5">The sequence shown here is derived from an EMBL/GenBank/DDBJ whole genome shotgun (WGS) entry which is preliminary data.</text>
</comment>
<evidence type="ECO:0000256" key="1">
    <source>
        <dbReference type="SAM" id="MobiDB-lite"/>
    </source>
</evidence>
<dbReference type="PROSITE" id="PS51257">
    <property type="entry name" value="PROKAR_LIPOPROTEIN"/>
    <property type="match status" value="1"/>
</dbReference>
<evidence type="ECO:0000313" key="6">
    <source>
        <dbReference type="Proteomes" id="UP000281708"/>
    </source>
</evidence>
<dbReference type="Pfam" id="PF11258">
    <property type="entry name" value="DUF3048"/>
    <property type="match status" value="1"/>
</dbReference>
<sequence>MMITMLRRSSRPARTASLAAIAALSLTLAGCGHGADSQSSSTKDGGSSSSPSATAEPAVWPLTGLPLKGSAPTHPPVVVKIDNTVASEPQEGLGKADLITEELVEGGLTRLAVFFDTRIPELVGPVRSMRASDIGIVKPVHGVVVTSGAAAVTIGRLKAAGVNFKSNDGGASGFYRDSSRHAPYNLMMHLRDLVKTLKPASSTKPYLQWSTDGAFAGTEPATSISARFGGGHTTQWSFQGGKYVNTNSNADPKGRFRPNTVIAVRVGIKSAGYLDPAGNFVPESITTGSGNAWIFHDGKALKGTWSKVGPSAIWRFKDASGKAVRIPAGHTWIEVMPTDDKGGNLSYQ</sequence>
<reference evidence="5 6" key="1">
    <citation type="submission" date="2018-10" db="EMBL/GenBank/DDBJ databases">
        <title>Marmoricola sp. 4Q3S-7 whole genome shotgun sequence.</title>
        <authorList>
            <person name="Li F."/>
        </authorList>
    </citation>
    <scope>NUCLEOTIDE SEQUENCE [LARGE SCALE GENOMIC DNA]</scope>
    <source>
        <strain evidence="5 6">4Q3S-7</strain>
    </source>
</reference>
<feature type="region of interest" description="Disordered" evidence="1">
    <location>
        <begin position="33"/>
        <end position="57"/>
    </location>
</feature>
<feature type="signal peptide" evidence="2">
    <location>
        <begin position="1"/>
        <end position="34"/>
    </location>
</feature>
<proteinExistence type="predicted"/>
<organism evidence="5 6">
    <name type="scientific">Nocardioides mangrovicus</name>
    <dbReference type="NCBI Taxonomy" id="2478913"/>
    <lineage>
        <taxon>Bacteria</taxon>
        <taxon>Bacillati</taxon>
        <taxon>Actinomycetota</taxon>
        <taxon>Actinomycetes</taxon>
        <taxon>Propionibacteriales</taxon>
        <taxon>Nocardioidaceae</taxon>
        <taxon>Nocardioides</taxon>
    </lineage>
</organism>
<protein>
    <submittedName>
        <fullName evidence="5">DUF3048 domain-containing protein</fullName>
    </submittedName>
</protein>
<dbReference type="Gene3D" id="3.50.90.10">
    <property type="entry name" value="YerB-like"/>
    <property type="match status" value="1"/>
</dbReference>
<dbReference type="InterPro" id="IPR035328">
    <property type="entry name" value="DUF3048_C"/>
</dbReference>
<dbReference type="Pfam" id="PF17479">
    <property type="entry name" value="DUF3048_C"/>
    <property type="match status" value="1"/>
</dbReference>
<gene>
    <name evidence="5" type="ORF">D9V37_07925</name>
</gene>
<dbReference type="InterPro" id="IPR023158">
    <property type="entry name" value="YerB-like_sf"/>
</dbReference>
<feature type="domain" description="DUF3048" evidence="3">
    <location>
        <begin position="62"/>
        <end position="198"/>
    </location>
</feature>
<dbReference type="Proteomes" id="UP000281708">
    <property type="component" value="Unassembled WGS sequence"/>
</dbReference>